<keyword evidence="1" id="KW-0812">Transmembrane</keyword>
<evidence type="ECO:0000256" key="1">
    <source>
        <dbReference type="SAM" id="Phobius"/>
    </source>
</evidence>
<keyword evidence="3" id="KW-1185">Reference proteome</keyword>
<keyword evidence="1" id="KW-0472">Membrane</keyword>
<dbReference type="RefSeq" id="WP_129246271.1">
    <property type="nucleotide sequence ID" value="NZ_JABZEL010000007.1"/>
</dbReference>
<feature type="transmembrane region" description="Helical" evidence="1">
    <location>
        <begin position="6"/>
        <end position="25"/>
    </location>
</feature>
<dbReference type="EMBL" id="SDIF01000013">
    <property type="protein sequence ID" value="RXS69033.1"/>
    <property type="molecule type" value="Genomic_DNA"/>
</dbReference>
<dbReference type="GeneID" id="95777831"/>
<accession>A0A4Q1R6U8</accession>
<gene>
    <name evidence="2" type="ORF">EST54_07405</name>
</gene>
<sequence length="177" mass="18003">MQSTNGGATLVIAAVVVGLVIRRQLRTRPVRRKGSLVGPAVLGVLGAVGIAFGIASVLKDHPLSALAVVLLVASLAVAAGFGAARARTVRVWHGTPDGPRDEVLRKGTAATTGLWLVAVVAHVALGRWIDHAAGTGVLGAASLYAYLAIGLGTQNILVRRRAARLAPRVAPGQPAGV</sequence>
<feature type="transmembrane region" description="Helical" evidence="1">
    <location>
        <begin position="37"/>
        <end position="58"/>
    </location>
</feature>
<organism evidence="2 3">
    <name type="scientific">Streptomyces sioyaensis</name>
    <dbReference type="NCBI Taxonomy" id="67364"/>
    <lineage>
        <taxon>Bacteria</taxon>
        <taxon>Bacillati</taxon>
        <taxon>Actinomycetota</taxon>
        <taxon>Actinomycetes</taxon>
        <taxon>Kitasatosporales</taxon>
        <taxon>Streptomycetaceae</taxon>
        <taxon>Streptomyces</taxon>
    </lineage>
</organism>
<evidence type="ECO:0008006" key="4">
    <source>
        <dbReference type="Google" id="ProtNLM"/>
    </source>
</evidence>
<comment type="caution">
    <text evidence="2">The sequence shown here is derived from an EMBL/GenBank/DDBJ whole genome shotgun (WGS) entry which is preliminary data.</text>
</comment>
<feature type="transmembrane region" description="Helical" evidence="1">
    <location>
        <begin position="107"/>
        <end position="125"/>
    </location>
</feature>
<reference evidence="2 3" key="1">
    <citation type="submission" date="2019-01" db="EMBL/GenBank/DDBJ databases">
        <title>Draft genome sequences of the type strain Streptomyces sioyaensis DSM 40032 and its novel strain, TM32, a thermotolerant antibiotics-producing actinobacterium.</title>
        <authorList>
            <person name="Nakaew N."/>
            <person name="Lumyong S."/>
            <person name="Sloan W.T."/>
            <person name="Sungthong R."/>
        </authorList>
    </citation>
    <scope>NUCLEOTIDE SEQUENCE [LARGE SCALE GENOMIC DNA]</scope>
    <source>
        <strain evidence="2 3">DSM 40032</strain>
    </source>
</reference>
<dbReference type="AlphaFoldDB" id="A0A4Q1R6U8"/>
<feature type="transmembrane region" description="Helical" evidence="1">
    <location>
        <begin position="137"/>
        <end position="158"/>
    </location>
</feature>
<dbReference type="Proteomes" id="UP000289482">
    <property type="component" value="Unassembled WGS sequence"/>
</dbReference>
<evidence type="ECO:0000313" key="2">
    <source>
        <dbReference type="EMBL" id="RXS69033.1"/>
    </source>
</evidence>
<protein>
    <recommendedName>
        <fullName evidence="4">DUF1453 family protein</fullName>
    </recommendedName>
</protein>
<name>A0A4Q1R6U8_9ACTN</name>
<evidence type="ECO:0000313" key="3">
    <source>
        <dbReference type="Proteomes" id="UP000289482"/>
    </source>
</evidence>
<keyword evidence="1" id="KW-1133">Transmembrane helix</keyword>
<proteinExistence type="predicted"/>
<feature type="transmembrane region" description="Helical" evidence="1">
    <location>
        <begin position="64"/>
        <end position="86"/>
    </location>
</feature>